<comment type="caution">
    <text evidence="2">The sequence shown here is derived from an EMBL/GenBank/DDBJ whole genome shotgun (WGS) entry which is preliminary data.</text>
</comment>
<dbReference type="Proteomes" id="UP000564644">
    <property type="component" value="Unassembled WGS sequence"/>
</dbReference>
<dbReference type="RefSeq" id="WP_185127567.1">
    <property type="nucleotide sequence ID" value="NZ_JACJVO010000003.1"/>
</dbReference>
<dbReference type="EMBL" id="JACJVO010000003">
    <property type="protein sequence ID" value="MBB6729899.1"/>
    <property type="molecule type" value="Genomic_DNA"/>
</dbReference>
<evidence type="ECO:0000313" key="3">
    <source>
        <dbReference type="Proteomes" id="UP000564644"/>
    </source>
</evidence>
<keyword evidence="1" id="KW-0812">Transmembrane</keyword>
<evidence type="ECO:0000256" key="1">
    <source>
        <dbReference type="SAM" id="Phobius"/>
    </source>
</evidence>
<protein>
    <submittedName>
        <fullName evidence="2">Uncharacterized protein</fullName>
    </submittedName>
</protein>
<keyword evidence="3" id="KW-1185">Reference proteome</keyword>
<reference evidence="2 3" key="1">
    <citation type="submission" date="2020-08" db="EMBL/GenBank/DDBJ databases">
        <title>Cohnella phylogeny.</title>
        <authorList>
            <person name="Dunlap C."/>
        </authorList>
    </citation>
    <scope>NUCLEOTIDE SEQUENCE [LARGE SCALE GENOMIC DNA]</scope>
    <source>
        <strain evidence="2 3">CBP 2801</strain>
    </source>
</reference>
<proteinExistence type="predicted"/>
<evidence type="ECO:0000313" key="2">
    <source>
        <dbReference type="EMBL" id="MBB6729899.1"/>
    </source>
</evidence>
<gene>
    <name evidence="2" type="ORF">H7C18_03230</name>
</gene>
<organism evidence="2 3">
    <name type="scientific">Cohnella zeiphila</name>
    <dbReference type="NCBI Taxonomy" id="2761120"/>
    <lineage>
        <taxon>Bacteria</taxon>
        <taxon>Bacillati</taxon>
        <taxon>Bacillota</taxon>
        <taxon>Bacilli</taxon>
        <taxon>Bacillales</taxon>
        <taxon>Paenibacillaceae</taxon>
        <taxon>Cohnella</taxon>
    </lineage>
</organism>
<accession>A0A7X0SJF1</accession>
<dbReference type="AlphaFoldDB" id="A0A7X0SJF1"/>
<sequence>MDHLMDYVQLIFSIGLIYSLALLPFSFFIAKERHWSRETVVVVPVPLTPASPARLNGIRRWMVRTVKRREAPDGDADCSFPY</sequence>
<keyword evidence="1" id="KW-0472">Membrane</keyword>
<keyword evidence="1" id="KW-1133">Transmembrane helix</keyword>
<feature type="transmembrane region" description="Helical" evidence="1">
    <location>
        <begin position="6"/>
        <end position="30"/>
    </location>
</feature>
<name>A0A7X0SJF1_9BACL</name>